<dbReference type="GO" id="GO:0006606">
    <property type="term" value="P:protein import into nucleus"/>
    <property type="evidence" value="ECO:0007669"/>
    <property type="project" value="TreeGrafter"/>
</dbReference>
<keyword evidence="4" id="KW-0539">Nucleus</keyword>
<feature type="compositionally biased region" description="Low complexity" evidence="5">
    <location>
        <begin position="8"/>
        <end position="23"/>
    </location>
</feature>
<dbReference type="PANTHER" id="PTHR10350:SF6">
    <property type="entry name" value="NUCLEAR PORE COMPLEX PROTEIN NUP155"/>
    <property type="match status" value="1"/>
</dbReference>
<organism evidence="8 9">
    <name type="scientific">Apiotrichum porosum</name>
    <dbReference type="NCBI Taxonomy" id="105984"/>
    <lineage>
        <taxon>Eukaryota</taxon>
        <taxon>Fungi</taxon>
        <taxon>Dikarya</taxon>
        <taxon>Basidiomycota</taxon>
        <taxon>Agaricomycotina</taxon>
        <taxon>Tremellomycetes</taxon>
        <taxon>Trichosporonales</taxon>
        <taxon>Trichosporonaceae</taxon>
        <taxon>Apiotrichum</taxon>
    </lineage>
</organism>
<dbReference type="RefSeq" id="XP_028479811.1">
    <property type="nucleotide sequence ID" value="XM_028615954.1"/>
</dbReference>
<evidence type="ECO:0000259" key="6">
    <source>
        <dbReference type="Pfam" id="PF03177"/>
    </source>
</evidence>
<sequence length="1336" mass="146370">MLSFNREGVPQQQSYGYPGQPVYPQLPNPPNSAGWNAGQPSHDPFLSHPVPTNPYGQLGTPLPSAGLVPGQPGVPPAQAPFGAGVPTAAAPQGAWAARAGATGYNQYPTYTNTGSTQLQPQQLESVTRDEDPVYGPLGRARGKIERGIVGDNEISPDLADLFAPSAEPPYVAPPTQSAAFRAARITRTTPLPDALHQELNYKHLTARMGLFEEIERAWFTVDNKLFLWDYTDGRDFSRYDQQADTIQSVGLVRARKDVFVDDISHLLVICTASKATLLGLSRSAKGELSLYATNLSVDTPTSMLEIKGTDSGRVFLLGANKDLYELEYSTGSGWLGGGSKVWISNRSSGYLSTWVPSVFTGNTREGIESFVVDPIQGRLFALHTRGELEWFDVSGTKFELRVRYTSLRSDFVRHNYGGQAPSHPGARVVSIAIVSGQESKKTYVVAISASGARLYLGAAGFFGHLSSLGIVGHRPPPPETTGADAQSFYSSGTLINVHHESTATPTSRLTFVVPAVGRQAALRENHENFSNPILQEWAVTETIPSQVWTIAEVTATDPARSAPALRRDDGIALSALPRQATVGARQFLILATSGIFWAVQPRPVDMLEADLDIEKELAVNAARLAFGRVQLMSMGILMGTRPDNKQADLANASVNILLTSEPPSIRTSTTGSRTIVYSPRHDGLALILARFLRPIWNHKVTVPAGPKRLGLGVKDKTLVEVQSRLAELRRYVEEHPFPRHQAEGDAKVAWDQEELSLHGLQVLLKQAIEAISFVLLLNDYKLPDVIAKCDLATQTTLASLTFQGLLTSQGGRDVARKLVTALIELQIGAELSIDTLSTILQQRCGTFVQPGDVVLYKAEEALRRAESTRDIAERQESLAESLRLFERAAASAPASVFPRLQDVTGRYRALIDVRGTIELPLRVATEIDADDKAGDYVRDGRQPGDPRKAFLEQRQECYQLVVEALASYDDQLNKVLAANKPTVDAIRVRDEAYALAIASDDELFHFYLYDWTVALGRPDQLLEFDTPFIERYLQLTSSNVPERRDLLWKYYSRREEYLQAAKALADLATRLGDMGLNERVYYLAQAVTNAKSAASLGSEDVEFTTGLQERIDVAQVQLEVVRAVESHTDMSPAEKIAPLDALNAELLGLDDLYQNYARPLRLYEPILLILKTADTRVEDVCVAVWQQLIRARAQEVPIDAAVGELVTDLCQKFYPSEGAPADLILPLVYNEAAPLRDETAAGWATRALLAGGVGLRDLWDVVVALHDEAADAREYYAEEAAAVLAQWLKTRDGLPPADVEQFASAYVLRTNGATLDARRGETRKTMQEAKAVAGRF</sequence>
<evidence type="ECO:0000256" key="2">
    <source>
        <dbReference type="ARBA" id="ARBA00007373"/>
    </source>
</evidence>
<dbReference type="OrthoDB" id="338970at2759"/>
<dbReference type="Gene3D" id="1.20.120.1880">
    <property type="entry name" value="Nucleoporin, helical C-terminal domain"/>
    <property type="match status" value="1"/>
</dbReference>
<reference evidence="8 9" key="1">
    <citation type="submission" date="2018-11" db="EMBL/GenBank/DDBJ databases">
        <title>Genome sequence of Apiotrichum porosum DSM 27194.</title>
        <authorList>
            <person name="Aliyu H."/>
            <person name="Gorte O."/>
            <person name="Ochsenreither K."/>
        </authorList>
    </citation>
    <scope>NUCLEOTIDE SEQUENCE [LARGE SCALE GENOMIC DNA]</scope>
    <source>
        <strain evidence="8 9">DSM 27194</strain>
    </source>
</reference>
<dbReference type="GO" id="GO:0036228">
    <property type="term" value="P:protein localization to nuclear inner membrane"/>
    <property type="evidence" value="ECO:0007669"/>
    <property type="project" value="TreeGrafter"/>
</dbReference>
<dbReference type="InterPro" id="IPR042538">
    <property type="entry name" value="Nucleoporin_Nup155_C_3"/>
</dbReference>
<name>A0A427Y937_9TREE</name>
<feature type="domain" description="Nucleoporin Nup133/Nup155-like N-terminal" evidence="7">
    <location>
        <begin position="184"/>
        <end position="495"/>
    </location>
</feature>
<dbReference type="InterPro" id="IPR042533">
    <property type="entry name" value="Nucleoporin_Nup155_C_1"/>
</dbReference>
<evidence type="ECO:0000313" key="9">
    <source>
        <dbReference type="Proteomes" id="UP000279236"/>
    </source>
</evidence>
<comment type="caution">
    <text evidence="8">The sequence shown here is derived from an EMBL/GenBank/DDBJ whole genome shotgun (WGS) entry which is preliminary data.</text>
</comment>
<dbReference type="InterPro" id="IPR042537">
    <property type="entry name" value="Nucleoporin_Nup155_C_2"/>
</dbReference>
<dbReference type="Gene3D" id="1.20.58.1780">
    <property type="match status" value="1"/>
</dbReference>
<evidence type="ECO:0000256" key="5">
    <source>
        <dbReference type="SAM" id="MobiDB-lite"/>
    </source>
</evidence>
<evidence type="ECO:0008006" key="10">
    <source>
        <dbReference type="Google" id="ProtNLM"/>
    </source>
</evidence>
<evidence type="ECO:0000256" key="3">
    <source>
        <dbReference type="ARBA" id="ARBA00022448"/>
    </source>
</evidence>
<proteinExistence type="inferred from homology"/>
<dbReference type="GO" id="GO:0017056">
    <property type="term" value="F:structural constituent of nuclear pore"/>
    <property type="evidence" value="ECO:0007669"/>
    <property type="project" value="InterPro"/>
</dbReference>
<keyword evidence="3" id="KW-0813">Transport</keyword>
<dbReference type="GO" id="GO:0000972">
    <property type="term" value="P:transcription-dependent tethering of RNA polymerase II gene DNA at nuclear periphery"/>
    <property type="evidence" value="ECO:0007669"/>
    <property type="project" value="TreeGrafter"/>
</dbReference>
<evidence type="ECO:0000259" key="7">
    <source>
        <dbReference type="Pfam" id="PF08801"/>
    </source>
</evidence>
<dbReference type="STRING" id="105984.A0A427Y937"/>
<feature type="region of interest" description="Disordered" evidence="5">
    <location>
        <begin position="114"/>
        <end position="138"/>
    </location>
</feature>
<evidence type="ECO:0000256" key="4">
    <source>
        <dbReference type="ARBA" id="ARBA00023242"/>
    </source>
</evidence>
<dbReference type="InterPro" id="IPR004870">
    <property type="entry name" value="Nucleoporin_Nup155"/>
</dbReference>
<feature type="compositionally biased region" description="Polar residues" evidence="5">
    <location>
        <begin position="114"/>
        <end position="125"/>
    </location>
</feature>
<dbReference type="EMBL" id="RSCE01000001">
    <property type="protein sequence ID" value="RSH87603.1"/>
    <property type="molecule type" value="Genomic_DNA"/>
</dbReference>
<dbReference type="Gene3D" id="1.25.40.440">
    <property type="entry name" value="Nucleoporin, helical domain, central subdomain"/>
    <property type="match status" value="1"/>
</dbReference>
<feature type="region of interest" description="Disordered" evidence="5">
    <location>
        <begin position="1"/>
        <end position="53"/>
    </location>
</feature>
<evidence type="ECO:0000256" key="1">
    <source>
        <dbReference type="ARBA" id="ARBA00004123"/>
    </source>
</evidence>
<dbReference type="GO" id="GO:0044611">
    <property type="term" value="C:nuclear pore inner ring"/>
    <property type="evidence" value="ECO:0007669"/>
    <property type="project" value="TreeGrafter"/>
</dbReference>
<dbReference type="GeneID" id="39584658"/>
<dbReference type="Pfam" id="PF08801">
    <property type="entry name" value="Nucleoporin_N"/>
    <property type="match status" value="1"/>
</dbReference>
<dbReference type="Proteomes" id="UP000279236">
    <property type="component" value="Unassembled WGS sequence"/>
</dbReference>
<protein>
    <recommendedName>
        <fullName evidence="10">Nucleoporin Nup133/Nup155-like N-terminal domain-containing protein</fullName>
    </recommendedName>
</protein>
<dbReference type="GO" id="GO:0006405">
    <property type="term" value="P:RNA export from nucleus"/>
    <property type="evidence" value="ECO:0007669"/>
    <property type="project" value="TreeGrafter"/>
</dbReference>
<evidence type="ECO:0000313" key="8">
    <source>
        <dbReference type="EMBL" id="RSH87603.1"/>
    </source>
</evidence>
<feature type="domain" description="Nucleoporin Nup133/Nup155-like C-terminal" evidence="6">
    <location>
        <begin position="678"/>
        <end position="1293"/>
    </location>
</feature>
<accession>A0A427Y937</accession>
<comment type="subcellular location">
    <subcellularLocation>
        <location evidence="1">Nucleus</location>
    </subcellularLocation>
</comment>
<dbReference type="Gene3D" id="1.25.40.450">
    <property type="entry name" value="Nucleoporin, helical domain, N-terminal subdomain"/>
    <property type="match status" value="1"/>
</dbReference>
<dbReference type="PANTHER" id="PTHR10350">
    <property type="entry name" value="NUCLEAR PORE COMPLEX PROTEIN NUP155"/>
    <property type="match status" value="1"/>
</dbReference>
<comment type="similarity">
    <text evidence="2">Belongs to the non-repetitive/WGA-negative nucleoporin family.</text>
</comment>
<dbReference type="FunFam" id="1.25.40.440:FF:000001">
    <property type="entry name" value="Nuclear pore complex subunit"/>
    <property type="match status" value="1"/>
</dbReference>
<keyword evidence="9" id="KW-1185">Reference proteome</keyword>
<dbReference type="Pfam" id="PF03177">
    <property type="entry name" value="Nucleoporin_C"/>
    <property type="match status" value="1"/>
</dbReference>
<gene>
    <name evidence="8" type="ORF">EHS24_000115</name>
</gene>
<dbReference type="InterPro" id="IPR007187">
    <property type="entry name" value="Nucleoporin_Nup133/Nup155_C"/>
</dbReference>
<dbReference type="InterPro" id="IPR014908">
    <property type="entry name" value="Nucleoporin_Nup133/Nup155_N"/>
</dbReference>